<comment type="caution">
    <text evidence="1">The sequence shown here is derived from an EMBL/GenBank/DDBJ whole genome shotgun (WGS) entry which is preliminary data.</text>
</comment>
<evidence type="ECO:0000313" key="1">
    <source>
        <dbReference type="EMBL" id="KGJ69416.1"/>
    </source>
</evidence>
<dbReference type="EMBL" id="ADOU02000004">
    <property type="protein sequence ID" value="KGJ69416.1"/>
    <property type="molecule type" value="Genomic_DNA"/>
</dbReference>
<name>A0A837CJB9_9BRAD</name>
<evidence type="ECO:0000313" key="2">
    <source>
        <dbReference type="Proteomes" id="UP000024900"/>
    </source>
</evidence>
<dbReference type="Proteomes" id="UP000024900">
    <property type="component" value="Unassembled WGS sequence"/>
</dbReference>
<organism evidence="1 2">
    <name type="scientific">Bradyrhizobium diazoefficiens SEMIA 5080</name>
    <dbReference type="NCBI Taxonomy" id="754504"/>
    <lineage>
        <taxon>Bacteria</taxon>
        <taxon>Pseudomonadati</taxon>
        <taxon>Pseudomonadota</taxon>
        <taxon>Alphaproteobacteria</taxon>
        <taxon>Hyphomicrobiales</taxon>
        <taxon>Nitrobacteraceae</taxon>
        <taxon>Bradyrhizobium</taxon>
    </lineage>
</organism>
<accession>A0A837CJB9</accession>
<dbReference type="AlphaFoldDB" id="A0A837CJB9"/>
<protein>
    <submittedName>
        <fullName evidence="1">Uncharacterized protein</fullName>
    </submittedName>
</protein>
<reference evidence="1 2" key="1">
    <citation type="journal article" date="2014" name="BMC Genomics">
        <title>Comparative genomics of Bradyrhizobium japonicum CPAC 15 and Bradyrhizobium diazoefficiens CPAC 7: elite model strains for understanding symbiotic performance with soybean.</title>
        <authorList>
            <person name="Siqueira A.F."/>
            <person name="Ormeno-Orrillo E."/>
            <person name="Souza R.C."/>
            <person name="Rodrigues E.P."/>
            <person name="Almeida L.G."/>
            <person name="Barcellos F.G."/>
            <person name="Batista J.S."/>
            <person name="Nakatami A.S."/>
            <person name="Martinez-Romero E."/>
            <person name="Vasconcelos A.T."/>
            <person name="Hungria M."/>
        </authorList>
    </citation>
    <scope>NUCLEOTIDE SEQUENCE [LARGE SCALE GENOMIC DNA]</scope>
    <source>
        <strain evidence="1 2">SEMIA 5080</strain>
    </source>
</reference>
<proteinExistence type="predicted"/>
<sequence>MRVVGRGGHLGLGNTLEADMRRFLLAAGMLAGALSAAALSSRPALAQQSKVGDWTIEKRTQDTHCNASRGYKDKEDENRDYVIVITYSDKAIVIVMIYDGWEWDKVGEILRADVATDDADIMKKAKWEVMDKTTVRGIFEFDQAIMDRLSKARRLTLDFEDDDEDSIEMQIPRAGEALAALKFCEENRK</sequence>
<gene>
    <name evidence="1" type="ORF">BJA5080_04822</name>
</gene>